<dbReference type="EMBL" id="CP066022">
    <property type="protein sequence ID" value="QQB73064.1"/>
    <property type="molecule type" value="Genomic_DNA"/>
</dbReference>
<keyword evidence="3" id="KW-1185">Reference proteome</keyword>
<dbReference type="Proteomes" id="UP000595375">
    <property type="component" value="Chromosome"/>
</dbReference>
<evidence type="ECO:0000313" key="2">
    <source>
        <dbReference type="EMBL" id="QQS86576.1"/>
    </source>
</evidence>
<proteinExistence type="predicted"/>
<name>A0A7T9R1U9_9FUSO</name>
<dbReference type="AlphaFoldDB" id="A0A7T9R1U9"/>
<reference evidence="1 4" key="1">
    <citation type="submission" date="2020-12" db="EMBL/GenBank/DDBJ databases">
        <title>FDA dAtabase for Regulatory Grade micrObial Sequences (FDA-ARGOS): Supporting development and validation of Infectious Disease Dx tests.</title>
        <authorList>
            <person name="Sproer C."/>
            <person name="Gronow S."/>
            <person name="Severitt S."/>
            <person name="Schroder I."/>
            <person name="Tallon L."/>
            <person name="Sadzewicz L."/>
            <person name="Zhao X."/>
            <person name="Boylan J."/>
            <person name="Ott S."/>
            <person name="Bowen H."/>
            <person name="Vavikolanu K."/>
            <person name="Mehta A."/>
            <person name="Aluvathingal J."/>
            <person name="Nadendla S."/>
            <person name="Lowell S."/>
            <person name="Myers T."/>
            <person name="Yan Y."/>
            <person name="Sichtig H."/>
        </authorList>
    </citation>
    <scope>NUCLEOTIDE SEQUENCE [LARGE SCALE GENOMIC DNA]</scope>
    <source>
        <strain evidence="2 3">FDAARGOS_1126</strain>
        <strain evidence="1 4">FDAARGOS_999</strain>
    </source>
</reference>
<sequence>MKMSLKKLLFTILTVFSIIFIGACGKSEPVSKEEIIKNFVAASENIKSGDVVANVKMIQNFNGNKVGIDMIIDASIIREPLAAKMKIEIPSQNTKVNSYIKDNVMYVQNPVDNQWFTQPLDAQITNQYKDLIVTEQVYDVIKNNVDKIDVDEKDGNYIISISKDSEFLKEAMKNQLINSNTIGVQAGNNVKIENIAVEYIIDKKTFLPSSSAISFEFEMQGMRVSSEANTKISNINNVGEIVIPKEAENAKKVLGN</sequence>
<dbReference type="PROSITE" id="PS51257">
    <property type="entry name" value="PROKAR_LIPOPROTEIN"/>
    <property type="match status" value="1"/>
</dbReference>
<gene>
    <name evidence="1" type="ORF">I6H56_06990</name>
    <name evidence="2" type="ORF">I6I83_05855</name>
</gene>
<accession>A0A7T9R1U9</accession>
<dbReference type="Pfam" id="PF20316">
    <property type="entry name" value="DUF6612"/>
    <property type="match status" value="1"/>
</dbReference>
<evidence type="ECO:0000313" key="4">
    <source>
        <dbReference type="Proteomes" id="UP000595577"/>
    </source>
</evidence>
<dbReference type="InterPro" id="IPR046720">
    <property type="entry name" value="DUF6612"/>
</dbReference>
<dbReference type="RefSeq" id="WP_198480042.1">
    <property type="nucleotide sequence ID" value="NZ_CP066022.1"/>
</dbReference>
<evidence type="ECO:0000313" key="3">
    <source>
        <dbReference type="Proteomes" id="UP000595375"/>
    </source>
</evidence>
<evidence type="ECO:0008006" key="5">
    <source>
        <dbReference type="Google" id="ProtNLM"/>
    </source>
</evidence>
<dbReference type="Proteomes" id="UP000595577">
    <property type="component" value="Chromosome"/>
</dbReference>
<dbReference type="EMBL" id="CP068114">
    <property type="protein sequence ID" value="QQS86576.1"/>
    <property type="molecule type" value="Genomic_DNA"/>
</dbReference>
<protein>
    <recommendedName>
        <fullName evidence="5">Lipoprotein</fullName>
    </recommendedName>
</protein>
<organism evidence="1 4">
    <name type="scientific">Fusobacterium canifelinum</name>
    <dbReference type="NCBI Taxonomy" id="285729"/>
    <lineage>
        <taxon>Bacteria</taxon>
        <taxon>Fusobacteriati</taxon>
        <taxon>Fusobacteriota</taxon>
        <taxon>Fusobacteriia</taxon>
        <taxon>Fusobacteriales</taxon>
        <taxon>Fusobacteriaceae</taxon>
        <taxon>Fusobacterium</taxon>
    </lineage>
</organism>
<evidence type="ECO:0000313" key="1">
    <source>
        <dbReference type="EMBL" id="QQB73064.1"/>
    </source>
</evidence>